<feature type="region of interest" description="Disordered" evidence="7">
    <location>
        <begin position="607"/>
        <end position="651"/>
    </location>
</feature>
<feature type="compositionally biased region" description="Basic and acidic residues" evidence="7">
    <location>
        <begin position="1447"/>
        <end position="1456"/>
    </location>
</feature>
<accession>A0A0V1B4T1</accession>
<dbReference type="SUPFAM" id="SSF48371">
    <property type="entry name" value="ARM repeat"/>
    <property type="match status" value="1"/>
</dbReference>
<evidence type="ECO:0000256" key="6">
    <source>
        <dbReference type="PROSITE-ProRule" id="PRU00176"/>
    </source>
</evidence>
<comment type="subcellular location">
    <subcellularLocation>
        <location evidence="1">Cytoplasm</location>
    </subcellularLocation>
</comment>
<keyword evidence="4" id="KW-0677">Repeat</keyword>
<evidence type="ECO:0000256" key="4">
    <source>
        <dbReference type="ARBA" id="ARBA00022737"/>
    </source>
</evidence>
<dbReference type="Proteomes" id="UP000054776">
    <property type="component" value="Unassembled WGS sequence"/>
</dbReference>
<evidence type="ECO:0000256" key="3">
    <source>
        <dbReference type="ARBA" id="ARBA00022490"/>
    </source>
</evidence>
<feature type="compositionally biased region" description="Gly residues" evidence="7">
    <location>
        <begin position="607"/>
        <end position="621"/>
    </location>
</feature>
<evidence type="ECO:0000259" key="8">
    <source>
        <dbReference type="PROSITE" id="PS50085"/>
    </source>
</evidence>
<dbReference type="PROSITE" id="PS50085">
    <property type="entry name" value="RAPGAP"/>
    <property type="match status" value="1"/>
</dbReference>
<dbReference type="SMART" id="SM00360">
    <property type="entry name" value="RRM"/>
    <property type="match status" value="3"/>
</dbReference>
<organism evidence="10 11">
    <name type="scientific">Trichinella spiralis</name>
    <name type="common">Trichina worm</name>
    <dbReference type="NCBI Taxonomy" id="6334"/>
    <lineage>
        <taxon>Eukaryota</taxon>
        <taxon>Metazoa</taxon>
        <taxon>Ecdysozoa</taxon>
        <taxon>Nematoda</taxon>
        <taxon>Enoplea</taxon>
        <taxon>Dorylaimia</taxon>
        <taxon>Trichinellida</taxon>
        <taxon>Trichinellidae</taxon>
        <taxon>Trichinella</taxon>
    </lineage>
</organism>
<dbReference type="InterPro" id="IPR012677">
    <property type="entry name" value="Nucleotide-bd_a/b_plait_sf"/>
</dbReference>
<feature type="domain" description="RRM" evidence="9">
    <location>
        <begin position="214"/>
        <end position="293"/>
    </location>
</feature>
<evidence type="ECO:0000256" key="5">
    <source>
        <dbReference type="ARBA" id="ARBA00022884"/>
    </source>
</evidence>
<dbReference type="NCBIfam" id="TIGR01648">
    <property type="entry name" value="hnRNP-R-Q"/>
    <property type="match status" value="1"/>
</dbReference>
<dbReference type="GO" id="GO:0033596">
    <property type="term" value="C:TSC1-TSC2 complex"/>
    <property type="evidence" value="ECO:0007669"/>
    <property type="project" value="TreeGrafter"/>
</dbReference>
<dbReference type="Pfam" id="PF00076">
    <property type="entry name" value="RRM_1"/>
    <property type="match status" value="3"/>
</dbReference>
<protein>
    <submittedName>
        <fullName evidence="10">Heterogeneous nuclear ribonucleoprotein Q</fullName>
    </submittedName>
</protein>
<dbReference type="InterPro" id="IPR024584">
    <property type="entry name" value="Tuberin_N"/>
</dbReference>
<dbReference type="FunFam" id="3.30.70.330:FF:000027">
    <property type="entry name" value="Heterogeneous nuclear ribonucleoprotein q isoform"/>
    <property type="match status" value="1"/>
</dbReference>
<feature type="region of interest" description="Disordered" evidence="7">
    <location>
        <begin position="1803"/>
        <end position="1885"/>
    </location>
</feature>
<dbReference type="FunFam" id="3.40.50.11210:FF:000001">
    <property type="entry name" value="Ral GTPase-activating protein subunit alpha-1 isoform 1"/>
    <property type="match status" value="1"/>
</dbReference>
<dbReference type="SUPFAM" id="SSF54928">
    <property type="entry name" value="RNA-binding domain, RBD"/>
    <property type="match status" value="2"/>
</dbReference>
<evidence type="ECO:0000256" key="2">
    <source>
        <dbReference type="ARBA" id="ARBA00022468"/>
    </source>
</evidence>
<dbReference type="InParanoid" id="A0A0V1B4T1"/>
<evidence type="ECO:0000313" key="10">
    <source>
        <dbReference type="EMBL" id="KRY31946.1"/>
    </source>
</evidence>
<keyword evidence="2" id="KW-0343">GTPase activation</keyword>
<dbReference type="InterPro" id="IPR041337">
    <property type="entry name" value="hnRNP_Q_AcD"/>
</dbReference>
<dbReference type="PANTHER" id="PTHR10063">
    <property type="entry name" value="TUBERIN"/>
    <property type="match status" value="1"/>
</dbReference>
<dbReference type="InterPro" id="IPR035974">
    <property type="entry name" value="Rap/Ran-GAP_sf"/>
</dbReference>
<feature type="compositionally biased region" description="Acidic residues" evidence="7">
    <location>
        <begin position="1457"/>
        <end position="1476"/>
    </location>
</feature>
<feature type="region of interest" description="Disordered" evidence="7">
    <location>
        <begin position="1430"/>
        <end position="1481"/>
    </location>
</feature>
<comment type="caution">
    <text evidence="10">The sequence shown here is derived from an EMBL/GenBank/DDBJ whole genome shotgun (WGS) entry which is preliminary data.</text>
</comment>
<feature type="compositionally biased region" description="Basic residues" evidence="7">
    <location>
        <begin position="1876"/>
        <end position="1885"/>
    </location>
</feature>
<dbReference type="Pfam" id="PF18360">
    <property type="entry name" value="hnRNP_Q_AcD"/>
    <property type="match status" value="1"/>
</dbReference>
<dbReference type="Gene3D" id="3.40.50.11210">
    <property type="entry name" value="Rap/Ran-GAP"/>
    <property type="match status" value="1"/>
</dbReference>
<evidence type="ECO:0000256" key="7">
    <source>
        <dbReference type="SAM" id="MobiDB-lite"/>
    </source>
</evidence>
<feature type="compositionally biased region" description="Polar residues" evidence="7">
    <location>
        <begin position="1953"/>
        <end position="1962"/>
    </location>
</feature>
<dbReference type="InterPro" id="IPR000331">
    <property type="entry name" value="Rap/Ran_GAP_dom"/>
</dbReference>
<evidence type="ECO:0000313" key="11">
    <source>
        <dbReference type="Proteomes" id="UP000054776"/>
    </source>
</evidence>
<feature type="compositionally biased region" description="Low complexity" evidence="7">
    <location>
        <begin position="1844"/>
        <end position="1874"/>
    </location>
</feature>
<keyword evidence="5 6" id="KW-0694">RNA-binding</keyword>
<feature type="region of interest" description="Disordered" evidence="7">
    <location>
        <begin position="466"/>
        <end position="507"/>
    </location>
</feature>
<dbReference type="Pfam" id="PF11864">
    <property type="entry name" value="DUF3384"/>
    <property type="match status" value="1"/>
</dbReference>
<dbReference type="CDD" id="cd12249">
    <property type="entry name" value="RRM1_hnRNPR_like"/>
    <property type="match status" value="1"/>
</dbReference>
<dbReference type="InterPro" id="IPR035979">
    <property type="entry name" value="RBD_domain_sf"/>
</dbReference>
<dbReference type="Pfam" id="PF02145">
    <property type="entry name" value="Rap_GAP"/>
    <property type="match status" value="1"/>
</dbReference>
<dbReference type="PROSITE" id="PS50102">
    <property type="entry name" value="RRM"/>
    <property type="match status" value="3"/>
</dbReference>
<dbReference type="eggNOG" id="KOG0117">
    <property type="taxonomic scope" value="Eukaryota"/>
</dbReference>
<feature type="domain" description="Rap-GAP" evidence="8">
    <location>
        <begin position="2025"/>
        <end position="2251"/>
    </location>
</feature>
<reference evidence="10 11" key="1">
    <citation type="submission" date="2015-01" db="EMBL/GenBank/DDBJ databases">
        <title>Evolution of Trichinella species and genotypes.</title>
        <authorList>
            <person name="Korhonen P.K."/>
            <person name="Edoardo P."/>
            <person name="Giuseppe L.R."/>
            <person name="Gasser R.B."/>
        </authorList>
    </citation>
    <scope>NUCLEOTIDE SEQUENCE [LARGE SCALE GENOMIC DNA]</scope>
    <source>
        <strain evidence="10">ISS3</strain>
    </source>
</reference>
<dbReference type="InterPro" id="IPR006535">
    <property type="entry name" value="HnRNP_R/Q_splicing_fac"/>
</dbReference>
<dbReference type="Gene3D" id="3.30.70.330">
    <property type="match status" value="3"/>
</dbReference>
<dbReference type="Pfam" id="PF03542">
    <property type="entry name" value="Tuberin"/>
    <property type="match status" value="2"/>
</dbReference>
<feature type="region of interest" description="Disordered" evidence="7">
    <location>
        <begin position="1953"/>
        <end position="1976"/>
    </location>
</feature>
<feature type="compositionally biased region" description="Gly residues" evidence="7">
    <location>
        <begin position="476"/>
        <end position="496"/>
    </location>
</feature>
<dbReference type="InterPro" id="IPR016024">
    <property type="entry name" value="ARM-type_fold"/>
</dbReference>
<dbReference type="InterPro" id="IPR027107">
    <property type="entry name" value="Tuberin/Ral-act_asu"/>
</dbReference>
<dbReference type="InterPro" id="IPR000504">
    <property type="entry name" value="RRM_dom"/>
</dbReference>
<evidence type="ECO:0000259" key="9">
    <source>
        <dbReference type="PROSITE" id="PS50102"/>
    </source>
</evidence>
<dbReference type="CDD" id="cd12251">
    <property type="entry name" value="RRM3_hnRNPR_like"/>
    <property type="match status" value="1"/>
</dbReference>
<name>A0A0V1B4T1_TRISP</name>
<feature type="compositionally biased region" description="Basic and acidic residues" evidence="7">
    <location>
        <begin position="1814"/>
        <end position="1830"/>
    </location>
</feature>
<dbReference type="GO" id="GO:0003723">
    <property type="term" value="F:RNA binding"/>
    <property type="evidence" value="ECO:0007669"/>
    <property type="project" value="UniProtKB-UniRule"/>
</dbReference>
<keyword evidence="11" id="KW-1185">Reference proteome</keyword>
<dbReference type="InterPro" id="IPR018515">
    <property type="entry name" value="Tuberin-type_domain"/>
</dbReference>
<dbReference type="eggNOG" id="KOG3687">
    <property type="taxonomic scope" value="Eukaryota"/>
</dbReference>
<proteinExistence type="predicted"/>
<dbReference type="GO" id="GO:0032007">
    <property type="term" value="P:negative regulation of TOR signaling"/>
    <property type="evidence" value="ECO:0007669"/>
    <property type="project" value="TreeGrafter"/>
</dbReference>
<dbReference type="FunFam" id="3.30.70.330:FF:000023">
    <property type="entry name" value="Heterogeneous nuclear ribonucleoprotein q isoform"/>
    <property type="match status" value="1"/>
</dbReference>
<keyword evidence="10" id="KW-0687">Ribonucleoprotein</keyword>
<dbReference type="OrthoDB" id="3800936at2759"/>
<dbReference type="EMBL" id="JYDH01000108">
    <property type="protein sequence ID" value="KRY31946.1"/>
    <property type="molecule type" value="Genomic_DNA"/>
</dbReference>
<feature type="compositionally biased region" description="Polar residues" evidence="7">
    <location>
        <begin position="1435"/>
        <end position="1446"/>
    </location>
</feature>
<evidence type="ECO:0000256" key="1">
    <source>
        <dbReference type="ARBA" id="ARBA00004496"/>
    </source>
</evidence>
<dbReference type="GO" id="GO:0051056">
    <property type="term" value="P:regulation of small GTPase mediated signal transduction"/>
    <property type="evidence" value="ECO:0007669"/>
    <property type="project" value="InterPro"/>
</dbReference>
<dbReference type="GO" id="GO:0005096">
    <property type="term" value="F:GTPase activator activity"/>
    <property type="evidence" value="ECO:0007669"/>
    <property type="project" value="UniProtKB-KW"/>
</dbReference>
<gene>
    <name evidence="10" type="primary">TSC2</name>
    <name evidence="10" type="ORF">T01_2184</name>
</gene>
<dbReference type="PANTHER" id="PTHR10063:SF0">
    <property type="entry name" value="TUBERIN"/>
    <property type="match status" value="1"/>
</dbReference>
<sequence length="2259" mass="251266">MCDVEMESDGFGEETLDASEICDPFESKDEEIATEYKPSVKCEEDPIECEESHISVLEDTGNGEFETGLPGNEDDIVASLTKKGLNEKVAEAMTKLICNGVIMLEDVDDRILEIISSMRVEQALCVIQKFKEVDLLGVSCTAAYLGSLMKTFRDRVKNYGLQEAMKQPLMDGPDRDAMNSIVARTGYPTEVTIGQRKYGGPPPDYEGPPPGPGCEIYIGKIPKGIFEDTLIPLFEQCGKIYDIRVMMDPLSGTNKGYAFVTYCDKSSATEAAKKFEGYEIKNGKRLRVNVSVANTRLFVGNIPKSKGKEDIMEEFSKVSGVQNITDVIMYSNPNDPVNKKNRGFCFLEFADHKSASQAKRRLGSSRFRPWMMELVVEWAETQDDVDKETMSKVKILYLRPLKDSVSEEELRVRFSQYGTVERVKRIKDYAFVHFAEREQAEKAIEAMKGQEFDGVPCEVSFAKPTDRKRKDVRIGASGGGGGGGSGTGNVGVGLGPGSRANNGVDSRRLDSFGNYSRANLSRGGGGPPMQYHSPWIQGPPPNFGYPATLGPPFGAGYFGGFAAGAGIQQHPGMLTTRDCRFLGVMNVAFGQGGPFGAVNQSPFANAVGGGSRAPPSGGGRSLGMNKRRHLGGGGTAGTAKRDRPIGGNDMGSKECLKDKLARLLHLRNSVEDGSTDEQFPEADHALCLAVAKQLTESDDAGDLVALIQELIAVVEQTKLPAEVVELLWKRVSQLISDDCTLDEHRLTALEFLTTLTKVQYETLDKLRTSLCLLLINPRKLKCDAPPLLHLVRSLTKDGLDIRGFENHLGELIVHYMEFIPPASASSFAFMELLQGVVGHHTDTLDEKQLCNVLTYVCLVTQDANSTAVKIICALNILDLVRSNAHLPSDCLAFAVHSLCKLVPRDDVFTYVWRTMQGLFNSSVGDAVIWHLCQIMQHIALGTSYIDMTLLQMARCVSSFPLTSSLQDVGTRDPRIIRSAVICASRALWGQKRAEAVTVLPEAVLPSMRLSLSCGDVAVIVEVISSVRTLVEKCGANLNSLSWFSILHLLTTVHDWIDNCDQYQTAAVDSPDRSLVIGHFCSTVEFVQQLIGQHLFSGSLETFYTLVEQGASLLDQNVVTSMLRYKAKAFSSLTTDFLGTVSKAMQMFFFDDNRTTVRVCAIKIFQELFAQYSELYPYLTMQPIASALISSVLNEQDHRVIGSVLELMLAMAVATAEDEIYFFEVMDIAQKFITDYLVTACSEPLPSEDELAKFAANVQLVLNGLVNMLKLKFQTLYGSMVQRVLKLIIDTLLFQYERGICNVFLGDCRKMMLQFLLSLRCDSSCRCLAYLHERRVTPMANAFVVVDRCYERALNEKANGHSSQESNSNAQRTTVDGNDSNLIVHFNINELWELILKAIKTERYWPALKQLFVSLKYLLHDRYFIQGWQEQKTKRQQNNTVNNSSGDGDQRKEKKEKDDDDCNDDDDDDDDDDDNDNADGGGNVRTLCVELLRLIANPRRSDQMLPSPKESGFDSADMNEFVYPILAELVSYKHILSKQTLNGIAMATQGGIKSPKSTQAVIATTYCMLLIPDVMKPMMCSLISQLADLPYTPTLAIAVLELLDQLVLSPNLYSTFAAKHYRRLFTILSVCMNPFRFTCFIVARSFRSILRWYSVISVDIRQSIAKSVLEQLDLSIAAETGNVNEDLKTLNKELRAVCSEYFTYESFMGEMTAYDEPDTHFHRLRSASWYSEGRIVTVSSLISKEVFYKRCIEASPPVRELAQLRLQTTNTNGQSGKATGEKDADDEEPVALFKRLHSIGAKFKEAKSTLPGRTRSKDDSSIRRSNVDKSSKTTNSSRKVHKKYNSSTTDTPSSDATNANGNSNNTSTTGSVNSTPRKLKNDRRVRHASTLPTAGWDWIDHLEKQQKSSCFEVTIRTAVMKKRWLLVPKVVGQDVNSAIVLLLHGAVAQSRQMLNSVKSSTGKNESDDQTDDSSTSNRIEMLLKDVNPGGNGRLLGDSLLLGLLRITNDDDSCWPLANDSAIGLALKMFDLITKFETYKIGVVYVGIDQSSETEILANEHGSERYHRFLDRLGQMVPLDENSRLRWYLGGLDIGGRDGQFTYVWSQANEQVVFHVATLMPTTLAQDPQCTGKKLHIGNDFVTIVYNDSDMEYKIDTISGQLSAVVIVVRPIDQHTQLITLTAKDEIVKWLALKQVQVSDELAPMLCRQMAIRAELSARIWLAQRNCGKALDSNIMERHRQINRIKEKFSTERFSWTDIFQ</sequence>
<keyword evidence="3" id="KW-0963">Cytoplasm</keyword>
<dbReference type="STRING" id="6334.A0A0V1B4T1"/>
<feature type="compositionally biased region" description="Polar residues" evidence="7">
    <location>
        <begin position="1765"/>
        <end position="1776"/>
    </location>
</feature>
<feature type="domain" description="RRM" evidence="9">
    <location>
        <begin position="295"/>
        <end position="381"/>
    </location>
</feature>
<feature type="domain" description="RRM" evidence="9">
    <location>
        <begin position="394"/>
        <end position="464"/>
    </location>
</feature>
<dbReference type="SUPFAM" id="SSF111347">
    <property type="entry name" value="Rap/Ran-GAP"/>
    <property type="match status" value="1"/>
</dbReference>
<feature type="region of interest" description="Disordered" evidence="7">
    <location>
        <begin position="1765"/>
        <end position="1787"/>
    </location>
</feature>
<dbReference type="CDD" id="cd12250">
    <property type="entry name" value="RRM2_hnRNPR_like"/>
    <property type="match status" value="1"/>
</dbReference>
<dbReference type="GO" id="GO:0005634">
    <property type="term" value="C:nucleus"/>
    <property type="evidence" value="ECO:0007669"/>
    <property type="project" value="InterPro"/>
</dbReference>
<dbReference type="CDD" id="cd21039">
    <property type="entry name" value="NURR"/>
    <property type="match status" value="1"/>
</dbReference>
<dbReference type="GO" id="GO:1990904">
    <property type="term" value="C:ribonucleoprotein complex"/>
    <property type="evidence" value="ECO:0007669"/>
    <property type="project" value="UniProtKB-KW"/>
</dbReference>